<reference evidence="10" key="1">
    <citation type="submission" date="2017-08" db="EMBL/GenBank/DDBJ databases">
        <title>A dynamic microbial community with high functional redundancy inhabits the cold, oxic subseafloor aquifer.</title>
        <authorList>
            <person name="Tully B.J."/>
            <person name="Wheat C.G."/>
            <person name="Glazer B.T."/>
            <person name="Huber J.A."/>
        </authorList>
    </citation>
    <scope>NUCLEOTIDE SEQUENCE [LARGE SCALE GENOMIC DNA]</scope>
</reference>
<dbReference type="Proteomes" id="UP000218327">
    <property type="component" value="Unassembled WGS sequence"/>
</dbReference>
<dbReference type="GO" id="GO:0046872">
    <property type="term" value="F:metal ion binding"/>
    <property type="evidence" value="ECO:0007669"/>
    <property type="project" value="UniProtKB-KW"/>
</dbReference>
<evidence type="ECO:0000256" key="2">
    <source>
        <dbReference type="ARBA" id="ARBA00022617"/>
    </source>
</evidence>
<keyword evidence="5 6" id="KW-0408">Iron</keyword>
<dbReference type="GO" id="GO:0009055">
    <property type="term" value="F:electron transfer activity"/>
    <property type="evidence" value="ECO:0007669"/>
    <property type="project" value="InterPro"/>
</dbReference>
<dbReference type="EMBL" id="NVVJ01000107">
    <property type="protein sequence ID" value="PCJ17407.1"/>
    <property type="molecule type" value="Genomic_DNA"/>
</dbReference>
<keyword evidence="4" id="KW-0249">Electron transport</keyword>
<keyword evidence="3 6" id="KW-0479">Metal-binding</keyword>
<proteinExistence type="predicted"/>
<dbReference type="AlphaFoldDB" id="A0A2A5ADL2"/>
<dbReference type="Gene3D" id="1.10.760.10">
    <property type="entry name" value="Cytochrome c-like domain"/>
    <property type="match status" value="2"/>
</dbReference>
<keyword evidence="2 6" id="KW-0349">Heme</keyword>
<feature type="chain" id="PRO_5012652967" evidence="7">
    <location>
        <begin position="30"/>
        <end position="214"/>
    </location>
</feature>
<dbReference type="PANTHER" id="PTHR33751:SF9">
    <property type="entry name" value="CYTOCHROME C4"/>
    <property type="match status" value="1"/>
</dbReference>
<dbReference type="PANTHER" id="PTHR33751">
    <property type="entry name" value="CBB3-TYPE CYTOCHROME C OXIDASE SUBUNIT FIXP"/>
    <property type="match status" value="1"/>
</dbReference>
<dbReference type="InterPro" id="IPR050597">
    <property type="entry name" value="Cytochrome_c_Oxidase_Subunit"/>
</dbReference>
<evidence type="ECO:0000256" key="6">
    <source>
        <dbReference type="PROSITE-ProRule" id="PRU00433"/>
    </source>
</evidence>
<dbReference type="Pfam" id="PF00034">
    <property type="entry name" value="Cytochrom_C"/>
    <property type="match status" value="2"/>
</dbReference>
<dbReference type="InterPro" id="IPR036909">
    <property type="entry name" value="Cyt_c-like_dom_sf"/>
</dbReference>
<dbReference type="SUPFAM" id="SSF46626">
    <property type="entry name" value="Cytochrome c"/>
    <property type="match status" value="2"/>
</dbReference>
<keyword evidence="7" id="KW-0732">Signal</keyword>
<gene>
    <name evidence="9" type="ORF">COA96_17755</name>
</gene>
<feature type="signal peptide" evidence="7">
    <location>
        <begin position="1"/>
        <end position="29"/>
    </location>
</feature>
<protein>
    <submittedName>
        <fullName evidence="9">Cytochrome C</fullName>
    </submittedName>
</protein>
<sequence>MTKTTLAFRFCVLLAATITTATIATTATAADSEREPYNDRYCTTCHGVDGRGNEGVQAPKLAGMESWYLKRQLENFRDGIRGVHENDIDGISMRAMAVKLTDESISDIIKWVGAWKSEPAPRTIQGDPVRGRNFYSACSLCHGDKGEGNEAMGAPALAGQNDWYLVTQLNNFMAGYRGSHTADTYGAQMRTMVNTLRNEAGIINVVSYINTLSQ</sequence>
<evidence type="ECO:0000256" key="4">
    <source>
        <dbReference type="ARBA" id="ARBA00022982"/>
    </source>
</evidence>
<evidence type="ECO:0000256" key="5">
    <source>
        <dbReference type="ARBA" id="ARBA00023004"/>
    </source>
</evidence>
<dbReference type="GO" id="GO:0020037">
    <property type="term" value="F:heme binding"/>
    <property type="evidence" value="ECO:0007669"/>
    <property type="project" value="InterPro"/>
</dbReference>
<evidence type="ECO:0000256" key="1">
    <source>
        <dbReference type="ARBA" id="ARBA00022448"/>
    </source>
</evidence>
<organism evidence="9 10">
    <name type="scientific">SAR86 cluster bacterium</name>
    <dbReference type="NCBI Taxonomy" id="2030880"/>
    <lineage>
        <taxon>Bacteria</taxon>
        <taxon>Pseudomonadati</taxon>
        <taxon>Pseudomonadota</taxon>
        <taxon>Gammaproteobacteria</taxon>
        <taxon>SAR86 cluster</taxon>
    </lineage>
</organism>
<dbReference type="InterPro" id="IPR009056">
    <property type="entry name" value="Cyt_c-like_dom"/>
</dbReference>
<keyword evidence="1" id="KW-0813">Transport</keyword>
<evidence type="ECO:0000259" key="8">
    <source>
        <dbReference type="PROSITE" id="PS51007"/>
    </source>
</evidence>
<feature type="domain" description="Cytochrome c" evidence="8">
    <location>
        <begin position="28"/>
        <end position="116"/>
    </location>
</feature>
<feature type="domain" description="Cytochrome c" evidence="8">
    <location>
        <begin position="126"/>
        <end position="213"/>
    </location>
</feature>
<evidence type="ECO:0000313" key="9">
    <source>
        <dbReference type="EMBL" id="PCJ17407.1"/>
    </source>
</evidence>
<evidence type="ECO:0000256" key="3">
    <source>
        <dbReference type="ARBA" id="ARBA00022723"/>
    </source>
</evidence>
<name>A0A2A5ADL2_9GAMM</name>
<evidence type="ECO:0000256" key="7">
    <source>
        <dbReference type="SAM" id="SignalP"/>
    </source>
</evidence>
<accession>A0A2A5ADL2</accession>
<comment type="caution">
    <text evidence="9">The sequence shown here is derived from an EMBL/GenBank/DDBJ whole genome shotgun (WGS) entry which is preliminary data.</text>
</comment>
<evidence type="ECO:0000313" key="10">
    <source>
        <dbReference type="Proteomes" id="UP000218327"/>
    </source>
</evidence>
<dbReference type="PROSITE" id="PS51007">
    <property type="entry name" value="CYTC"/>
    <property type="match status" value="2"/>
</dbReference>